<comment type="caution">
    <text evidence="1">The sequence shown here is derived from an EMBL/GenBank/DDBJ whole genome shotgun (WGS) entry which is preliminary data.</text>
</comment>
<keyword evidence="2" id="KW-1185">Reference proteome</keyword>
<dbReference type="EMBL" id="BTRK01000003">
    <property type="protein sequence ID" value="GMR42679.1"/>
    <property type="molecule type" value="Genomic_DNA"/>
</dbReference>
<evidence type="ECO:0000313" key="2">
    <source>
        <dbReference type="Proteomes" id="UP001328107"/>
    </source>
</evidence>
<evidence type="ECO:0000313" key="1">
    <source>
        <dbReference type="EMBL" id="GMR42679.1"/>
    </source>
</evidence>
<accession>A0AAN5CGA4</accession>
<dbReference type="Proteomes" id="UP001328107">
    <property type="component" value="Unassembled WGS sequence"/>
</dbReference>
<organism evidence="1 2">
    <name type="scientific">Pristionchus mayeri</name>
    <dbReference type="NCBI Taxonomy" id="1317129"/>
    <lineage>
        <taxon>Eukaryota</taxon>
        <taxon>Metazoa</taxon>
        <taxon>Ecdysozoa</taxon>
        <taxon>Nematoda</taxon>
        <taxon>Chromadorea</taxon>
        <taxon>Rhabditida</taxon>
        <taxon>Rhabditina</taxon>
        <taxon>Diplogasteromorpha</taxon>
        <taxon>Diplogasteroidea</taxon>
        <taxon>Neodiplogasteridae</taxon>
        <taxon>Pristionchus</taxon>
    </lineage>
</organism>
<protein>
    <submittedName>
        <fullName evidence="1">Uncharacterized protein</fullName>
    </submittedName>
</protein>
<dbReference type="AlphaFoldDB" id="A0AAN5CGA4"/>
<feature type="non-terminal residue" evidence="1">
    <location>
        <position position="1"/>
    </location>
</feature>
<sequence length="86" mass="9624">LTLPWPYYFNPSMALLLSPYQFSFIRSMETLTRCCSCSEKGTLCHCLPQQFAADFDSGSDDVIVGKSLSGYGSFGACERDFVISEW</sequence>
<proteinExistence type="predicted"/>
<name>A0AAN5CGA4_9BILA</name>
<reference evidence="2" key="1">
    <citation type="submission" date="2022-10" db="EMBL/GenBank/DDBJ databases">
        <title>Genome assembly of Pristionchus species.</title>
        <authorList>
            <person name="Yoshida K."/>
            <person name="Sommer R.J."/>
        </authorList>
    </citation>
    <scope>NUCLEOTIDE SEQUENCE [LARGE SCALE GENOMIC DNA]</scope>
    <source>
        <strain evidence="2">RS5460</strain>
    </source>
</reference>
<gene>
    <name evidence="1" type="ORF">PMAYCL1PPCAC_12874</name>
</gene>